<dbReference type="Pfam" id="PF00999">
    <property type="entry name" value="Na_H_Exchanger"/>
    <property type="match status" value="1"/>
</dbReference>
<dbReference type="PANTHER" id="PTHR43562:SF4">
    <property type="entry name" value="NA(+)_H(+) ANTIPORTER NHAS5"/>
    <property type="match status" value="1"/>
</dbReference>
<evidence type="ECO:0000256" key="3">
    <source>
        <dbReference type="ARBA" id="ARBA00022448"/>
    </source>
</evidence>
<sequence length="719" mass="78474">MMPLVSQVLTLDPTFQVLGPEPIVPLAILLLVIFVIPILFERLRLPALVGLVGSGVVLGPSGWRLFEPELPMMALLSDIGLVYLMFITGLEFNIPLFRQQQSRSLIFGAFSFLLPLMLGTLGGRFLDFSWHSSILIGCFLSSHSLLAYPIINRLGLTNNQAVTMTMGATIFKDIGTLLILTVAITSFHGGLSKFSQLITILGWVIIYFMIVLVGFDWAIQEFFRRSGDEEGNKFLCVLMSVFLAVVIAQLMGLNKIVGFFLAGLAVNEAIGEGPVKEKLIFIGSVLFIPIFFIDLGLRIDLPSFFAGYSTIKLLLLILVGLIVGKFMASVLARLVYRYSWQETLTIWSLSLPLGGTTLAVAVGGYRSGVLSGEVLNTAIILVLITATLGPWLTSLMAAGCAVNLTCSSVEEVSPITFSQQQSQSSQGNFTIIVPIQNPQTQKYLMEMAALLACQSQGKVLPLAIAHATSQMDAPQLDTAWQHSEKLLAKAIAQSQLLGAPAEPLLRIDDAFAPGICRTAREQKANLIIIGWGKRTGLRARLLGNVIDNVLWASHCPVAVARLVESPKKIQRILVPIENLTTPALTPVQFAQTLADANQSQITLLNVCDRRTSASQLSARREHLSQWVSNLAVPNPPEIQIFTHENPAQAILQAARLYDLVVLPFIRNRTIPGGLAMSDVTSELARQLTCSIIILGEPQRHHTLALSNINHNKIAVSQKY</sequence>
<feature type="transmembrane region" description="Helical" evidence="9">
    <location>
        <begin position="231"/>
        <end position="251"/>
    </location>
</feature>
<keyword evidence="6 9" id="KW-1133">Transmembrane helix</keyword>
<keyword evidence="4" id="KW-0050">Antiport</keyword>
<organism evidence="12 13">
    <name type="scientific">Sphaerospermopsis reniformis</name>
    <dbReference type="NCBI Taxonomy" id="531300"/>
    <lineage>
        <taxon>Bacteria</taxon>
        <taxon>Bacillati</taxon>
        <taxon>Cyanobacteriota</taxon>
        <taxon>Cyanophyceae</taxon>
        <taxon>Nostocales</taxon>
        <taxon>Aphanizomenonaceae</taxon>
        <taxon>Sphaerospermopsis</taxon>
    </lineage>
</organism>
<feature type="transmembrane region" description="Helical" evidence="9">
    <location>
        <begin position="47"/>
        <end position="66"/>
    </location>
</feature>
<dbReference type="SUPFAM" id="SSF52402">
    <property type="entry name" value="Adenine nucleotide alpha hydrolases-like"/>
    <property type="match status" value="2"/>
</dbReference>
<keyword evidence="3" id="KW-0813">Transport</keyword>
<feature type="domain" description="UspA" evidence="10">
    <location>
        <begin position="430"/>
        <end position="561"/>
    </location>
</feature>
<keyword evidence="13" id="KW-1185">Reference proteome</keyword>
<evidence type="ECO:0000256" key="1">
    <source>
        <dbReference type="ARBA" id="ARBA00004141"/>
    </source>
</evidence>
<protein>
    <submittedName>
        <fullName evidence="12">Sodium/hydrogen exchanger</fullName>
    </submittedName>
</protein>
<dbReference type="InterPro" id="IPR006153">
    <property type="entry name" value="Cation/H_exchanger_TM"/>
</dbReference>
<dbReference type="Pfam" id="PF00582">
    <property type="entry name" value="Usp"/>
    <property type="match status" value="2"/>
</dbReference>
<evidence type="ECO:0000313" key="13">
    <source>
        <dbReference type="Proteomes" id="UP000300142"/>
    </source>
</evidence>
<feature type="transmembrane region" description="Helical" evidence="9">
    <location>
        <begin position="197"/>
        <end position="219"/>
    </location>
</feature>
<accession>A0A480A742</accession>
<evidence type="ECO:0000256" key="6">
    <source>
        <dbReference type="ARBA" id="ARBA00022989"/>
    </source>
</evidence>
<feature type="transmembrane region" description="Helical" evidence="9">
    <location>
        <begin position="279"/>
        <end position="301"/>
    </location>
</feature>
<evidence type="ECO:0000256" key="4">
    <source>
        <dbReference type="ARBA" id="ARBA00022449"/>
    </source>
</evidence>
<evidence type="ECO:0000313" key="12">
    <source>
        <dbReference type="EMBL" id="GCL39533.1"/>
    </source>
</evidence>
<dbReference type="GO" id="GO:0015297">
    <property type="term" value="F:antiporter activity"/>
    <property type="evidence" value="ECO:0007669"/>
    <property type="project" value="UniProtKB-KW"/>
</dbReference>
<feature type="transmembrane region" description="Helical" evidence="9">
    <location>
        <begin position="170"/>
        <end position="191"/>
    </location>
</feature>
<comment type="subcellular location">
    <subcellularLocation>
        <location evidence="1">Membrane</location>
        <topology evidence="1">Multi-pass membrane protein</topology>
    </subcellularLocation>
</comment>
<feature type="transmembrane region" description="Helical" evidence="9">
    <location>
        <begin position="72"/>
        <end position="92"/>
    </location>
</feature>
<evidence type="ECO:0000256" key="2">
    <source>
        <dbReference type="ARBA" id="ARBA00005551"/>
    </source>
</evidence>
<feature type="domain" description="Cation/H+ exchanger transmembrane" evidence="11">
    <location>
        <begin position="31"/>
        <end position="392"/>
    </location>
</feature>
<evidence type="ECO:0000259" key="10">
    <source>
        <dbReference type="Pfam" id="PF00582"/>
    </source>
</evidence>
<gene>
    <name evidence="12" type="ORF">SR1949_46600</name>
</gene>
<comment type="similarity">
    <text evidence="2">Belongs to the monovalent cation:proton antiporter 2 (CPA2) transporter (TC 2.A.37) family.</text>
</comment>
<feature type="transmembrane region" description="Helical" evidence="9">
    <location>
        <begin position="344"/>
        <end position="365"/>
    </location>
</feature>
<dbReference type="GO" id="GO:0016020">
    <property type="term" value="C:membrane"/>
    <property type="evidence" value="ECO:0007669"/>
    <property type="project" value="UniProtKB-SubCell"/>
</dbReference>
<feature type="transmembrane region" description="Helical" evidence="9">
    <location>
        <begin position="23"/>
        <end position="40"/>
    </location>
</feature>
<keyword evidence="5 9" id="KW-0812">Transmembrane</keyword>
<keyword evidence="7" id="KW-0406">Ion transport</keyword>
<proteinExistence type="inferred from homology"/>
<evidence type="ECO:0000256" key="5">
    <source>
        <dbReference type="ARBA" id="ARBA00022692"/>
    </source>
</evidence>
<feature type="transmembrane region" description="Helical" evidence="9">
    <location>
        <begin position="128"/>
        <end position="150"/>
    </location>
</feature>
<dbReference type="AlphaFoldDB" id="A0A480A742"/>
<dbReference type="InterPro" id="IPR006016">
    <property type="entry name" value="UspA"/>
</dbReference>
<name>A0A480A742_9CYAN</name>
<dbReference type="EMBL" id="BJCE01000270">
    <property type="protein sequence ID" value="GCL39533.1"/>
    <property type="molecule type" value="Genomic_DNA"/>
</dbReference>
<dbReference type="Gene3D" id="1.20.1530.20">
    <property type="match status" value="1"/>
</dbReference>
<feature type="transmembrane region" description="Helical" evidence="9">
    <location>
        <begin position="104"/>
        <end position="122"/>
    </location>
</feature>
<evidence type="ECO:0000256" key="8">
    <source>
        <dbReference type="ARBA" id="ARBA00023136"/>
    </source>
</evidence>
<comment type="caution">
    <text evidence="12">The sequence shown here is derived from an EMBL/GenBank/DDBJ whole genome shotgun (WGS) entry which is preliminary data.</text>
</comment>
<evidence type="ECO:0000259" key="11">
    <source>
        <dbReference type="Pfam" id="PF00999"/>
    </source>
</evidence>
<dbReference type="Proteomes" id="UP000300142">
    <property type="component" value="Unassembled WGS sequence"/>
</dbReference>
<evidence type="ECO:0000256" key="9">
    <source>
        <dbReference type="SAM" id="Phobius"/>
    </source>
</evidence>
<dbReference type="PANTHER" id="PTHR43562">
    <property type="entry name" value="NAPA-TYPE SODIUM/HYDROGEN ANTIPORTER"/>
    <property type="match status" value="1"/>
</dbReference>
<feature type="domain" description="UspA" evidence="10">
    <location>
        <begin position="569"/>
        <end position="693"/>
    </location>
</feature>
<dbReference type="Gene3D" id="3.40.50.12370">
    <property type="match status" value="1"/>
</dbReference>
<evidence type="ECO:0000256" key="7">
    <source>
        <dbReference type="ARBA" id="ARBA00023065"/>
    </source>
</evidence>
<feature type="transmembrane region" description="Helical" evidence="9">
    <location>
        <begin position="377"/>
        <end position="398"/>
    </location>
</feature>
<dbReference type="InterPro" id="IPR038770">
    <property type="entry name" value="Na+/solute_symporter_sf"/>
</dbReference>
<dbReference type="GO" id="GO:1902600">
    <property type="term" value="P:proton transmembrane transport"/>
    <property type="evidence" value="ECO:0007669"/>
    <property type="project" value="InterPro"/>
</dbReference>
<keyword evidence="8 9" id="KW-0472">Membrane</keyword>
<reference evidence="13" key="1">
    <citation type="submission" date="2019-02" db="EMBL/GenBank/DDBJ databases">
        <title>Draft genome sequence of Sphaerospermopsis reniformis NIES-1949.</title>
        <authorList>
            <person name="Yamaguchi H."/>
            <person name="Suzuki S."/>
            <person name="Kawachi M."/>
        </authorList>
    </citation>
    <scope>NUCLEOTIDE SEQUENCE [LARGE SCALE GENOMIC DNA]</scope>
    <source>
        <strain evidence="13">NIES-1949</strain>
    </source>
</reference>